<dbReference type="InterPro" id="IPR011009">
    <property type="entry name" value="Kinase-like_dom_sf"/>
</dbReference>
<dbReference type="GO" id="GO:0004674">
    <property type="term" value="F:protein serine/threonine kinase activity"/>
    <property type="evidence" value="ECO:0007669"/>
    <property type="project" value="UniProtKB-KW"/>
</dbReference>
<dbReference type="PROSITE" id="PS50011">
    <property type="entry name" value="PROTEIN_KINASE_DOM"/>
    <property type="match status" value="1"/>
</dbReference>
<dbReference type="SUPFAM" id="SSF56112">
    <property type="entry name" value="Protein kinase-like (PK-like)"/>
    <property type="match status" value="1"/>
</dbReference>
<evidence type="ECO:0000256" key="11">
    <source>
        <dbReference type="ARBA" id="ARBA00022989"/>
    </source>
</evidence>
<evidence type="ECO:0000256" key="18">
    <source>
        <dbReference type="SAM" id="Phobius"/>
    </source>
</evidence>
<name>A0A7N2N5N0_QUELO</name>
<feature type="transmembrane region" description="Helical" evidence="18">
    <location>
        <begin position="36"/>
        <end position="59"/>
    </location>
</feature>
<dbReference type="InterPro" id="IPR000719">
    <property type="entry name" value="Prot_kinase_dom"/>
</dbReference>
<evidence type="ECO:0000256" key="4">
    <source>
        <dbReference type="ARBA" id="ARBA00022536"/>
    </source>
</evidence>
<keyword evidence="8" id="KW-0547">Nucleotide-binding</keyword>
<evidence type="ECO:0000256" key="16">
    <source>
        <dbReference type="ARBA" id="ARBA00047899"/>
    </source>
</evidence>
<keyword evidence="7" id="KW-0732">Signal</keyword>
<protein>
    <recommendedName>
        <fullName evidence="2">non-specific serine/threonine protein kinase</fullName>
        <ecNumber evidence="2">2.7.11.1</ecNumber>
    </recommendedName>
</protein>
<dbReference type="EC" id="2.7.11.1" evidence="2"/>
<dbReference type="PANTHER" id="PTHR47974">
    <property type="entry name" value="OS07G0415500 PROTEIN"/>
    <property type="match status" value="1"/>
</dbReference>
<evidence type="ECO:0000256" key="2">
    <source>
        <dbReference type="ARBA" id="ARBA00012513"/>
    </source>
</evidence>
<keyword evidence="21" id="KW-1185">Reference proteome</keyword>
<reference evidence="20" key="1">
    <citation type="submission" date="2021-01" db="UniProtKB">
        <authorList>
            <consortium name="EnsemblPlants"/>
        </authorList>
    </citation>
    <scope>IDENTIFICATION</scope>
</reference>
<evidence type="ECO:0000256" key="5">
    <source>
        <dbReference type="ARBA" id="ARBA00022679"/>
    </source>
</evidence>
<dbReference type="Pfam" id="PF07714">
    <property type="entry name" value="PK_Tyr_Ser-Thr"/>
    <property type="match status" value="1"/>
</dbReference>
<evidence type="ECO:0000256" key="3">
    <source>
        <dbReference type="ARBA" id="ARBA00022527"/>
    </source>
</evidence>
<organism evidence="20 21">
    <name type="scientific">Quercus lobata</name>
    <name type="common">Valley oak</name>
    <dbReference type="NCBI Taxonomy" id="97700"/>
    <lineage>
        <taxon>Eukaryota</taxon>
        <taxon>Viridiplantae</taxon>
        <taxon>Streptophyta</taxon>
        <taxon>Embryophyta</taxon>
        <taxon>Tracheophyta</taxon>
        <taxon>Spermatophyta</taxon>
        <taxon>Magnoliopsida</taxon>
        <taxon>eudicotyledons</taxon>
        <taxon>Gunneridae</taxon>
        <taxon>Pentapetalae</taxon>
        <taxon>rosids</taxon>
        <taxon>fabids</taxon>
        <taxon>Fagales</taxon>
        <taxon>Fagaceae</taxon>
        <taxon>Quercus</taxon>
    </lineage>
</organism>
<sequence length="203" mass="23073">MHPFQNTSSWMVEVEELFRFVYRTNVERYENGTIKFMLWFASGVAGLEVICIFVVWCLLNETRKISGADKQGYALCANRFKNFTHAELKKATKSFTEEIGRAVGGIFYKGVLNDNRVAIIKCLNEANQEEDEFLAEVSIVGRINYMNLIEMWGYCAKGKHRLLVLEYMEHGSLADNLSVSATALDWEKMFKIAVGTAKGLATK</sequence>
<evidence type="ECO:0000313" key="20">
    <source>
        <dbReference type="EnsemblPlants" id="QL93p0100_0005:mrna"/>
    </source>
</evidence>
<evidence type="ECO:0000256" key="8">
    <source>
        <dbReference type="ARBA" id="ARBA00022741"/>
    </source>
</evidence>
<comment type="subcellular location">
    <subcellularLocation>
        <location evidence="1">Membrane</location>
        <topology evidence="1">Single-pass type I membrane protein</topology>
    </subcellularLocation>
</comment>
<evidence type="ECO:0000256" key="14">
    <source>
        <dbReference type="ARBA" id="ARBA00023170"/>
    </source>
</evidence>
<evidence type="ECO:0000256" key="12">
    <source>
        <dbReference type="ARBA" id="ARBA00023136"/>
    </source>
</evidence>
<evidence type="ECO:0000256" key="1">
    <source>
        <dbReference type="ARBA" id="ARBA00004479"/>
    </source>
</evidence>
<dbReference type="Gramene" id="QL93p0100_0005:mrna">
    <property type="protein sequence ID" value="QL93p0100_0005:mrna"/>
    <property type="gene ID" value="QL93p0100_0005"/>
</dbReference>
<dbReference type="Gene3D" id="3.30.200.20">
    <property type="entry name" value="Phosphorylase Kinase, domain 1"/>
    <property type="match status" value="1"/>
</dbReference>
<keyword evidence="4" id="KW-0245">EGF-like domain</keyword>
<keyword evidence="3" id="KW-0723">Serine/threonine-protein kinase</keyword>
<comment type="catalytic activity">
    <reaction evidence="16">
        <text>L-threonyl-[protein] + ATP = O-phospho-L-threonyl-[protein] + ADP + H(+)</text>
        <dbReference type="Rhea" id="RHEA:46608"/>
        <dbReference type="Rhea" id="RHEA-COMP:11060"/>
        <dbReference type="Rhea" id="RHEA-COMP:11605"/>
        <dbReference type="ChEBI" id="CHEBI:15378"/>
        <dbReference type="ChEBI" id="CHEBI:30013"/>
        <dbReference type="ChEBI" id="CHEBI:30616"/>
        <dbReference type="ChEBI" id="CHEBI:61977"/>
        <dbReference type="ChEBI" id="CHEBI:456216"/>
        <dbReference type="EC" id="2.7.11.1"/>
    </reaction>
</comment>
<dbReference type="FunFam" id="3.30.200.20:FF:000059">
    <property type="entry name" value="S-receptor-like serine/threonine-protein kinase"/>
    <property type="match status" value="1"/>
</dbReference>
<feature type="domain" description="Protein kinase" evidence="19">
    <location>
        <begin position="93"/>
        <end position="203"/>
    </location>
</feature>
<evidence type="ECO:0000256" key="9">
    <source>
        <dbReference type="ARBA" id="ARBA00022777"/>
    </source>
</evidence>
<keyword evidence="13" id="KW-1015">Disulfide bond</keyword>
<keyword evidence="5" id="KW-0808">Transferase</keyword>
<evidence type="ECO:0000256" key="6">
    <source>
        <dbReference type="ARBA" id="ARBA00022692"/>
    </source>
</evidence>
<evidence type="ECO:0000256" key="17">
    <source>
        <dbReference type="ARBA" id="ARBA00048679"/>
    </source>
</evidence>
<dbReference type="GO" id="GO:0016020">
    <property type="term" value="C:membrane"/>
    <property type="evidence" value="ECO:0007669"/>
    <property type="project" value="UniProtKB-SubCell"/>
</dbReference>
<evidence type="ECO:0000256" key="13">
    <source>
        <dbReference type="ARBA" id="ARBA00023157"/>
    </source>
</evidence>
<dbReference type="EnsemblPlants" id="QL93p0100_0005:mrna">
    <property type="protein sequence ID" value="QL93p0100_0005:mrna"/>
    <property type="gene ID" value="QL93p0100_0005"/>
</dbReference>
<dbReference type="AlphaFoldDB" id="A0A7N2N5N0"/>
<keyword evidence="12 18" id="KW-0472">Membrane</keyword>
<keyword evidence="11 18" id="KW-1133">Transmembrane helix</keyword>
<keyword evidence="6 18" id="KW-0812">Transmembrane</keyword>
<evidence type="ECO:0000313" key="21">
    <source>
        <dbReference type="Proteomes" id="UP000594261"/>
    </source>
</evidence>
<dbReference type="Proteomes" id="UP000594261">
    <property type="component" value="Unassembled WGS sequence"/>
</dbReference>
<keyword evidence="9" id="KW-0418">Kinase</keyword>
<dbReference type="InterPro" id="IPR001245">
    <property type="entry name" value="Ser-Thr/Tyr_kinase_cat_dom"/>
</dbReference>
<dbReference type="InParanoid" id="A0A7N2N5N0"/>
<evidence type="ECO:0000256" key="10">
    <source>
        <dbReference type="ARBA" id="ARBA00022840"/>
    </source>
</evidence>
<evidence type="ECO:0000256" key="7">
    <source>
        <dbReference type="ARBA" id="ARBA00022729"/>
    </source>
</evidence>
<dbReference type="GO" id="GO:0005524">
    <property type="term" value="F:ATP binding"/>
    <property type="evidence" value="ECO:0007669"/>
    <property type="project" value="UniProtKB-KW"/>
</dbReference>
<evidence type="ECO:0000259" key="19">
    <source>
        <dbReference type="PROSITE" id="PS50011"/>
    </source>
</evidence>
<dbReference type="PANTHER" id="PTHR47974:SF3">
    <property type="entry name" value="RECEPTOR-LIKE SERINE_THREONINE-PROTEIN KINASE"/>
    <property type="match status" value="1"/>
</dbReference>
<accession>A0A7N2N5N0</accession>
<comment type="catalytic activity">
    <reaction evidence="17">
        <text>L-seryl-[protein] + ATP = O-phospho-L-seryl-[protein] + ADP + H(+)</text>
        <dbReference type="Rhea" id="RHEA:17989"/>
        <dbReference type="Rhea" id="RHEA-COMP:9863"/>
        <dbReference type="Rhea" id="RHEA-COMP:11604"/>
        <dbReference type="ChEBI" id="CHEBI:15378"/>
        <dbReference type="ChEBI" id="CHEBI:29999"/>
        <dbReference type="ChEBI" id="CHEBI:30616"/>
        <dbReference type="ChEBI" id="CHEBI:83421"/>
        <dbReference type="ChEBI" id="CHEBI:456216"/>
        <dbReference type="EC" id="2.7.11.1"/>
    </reaction>
</comment>
<evidence type="ECO:0000256" key="15">
    <source>
        <dbReference type="ARBA" id="ARBA00023180"/>
    </source>
</evidence>
<keyword evidence="14" id="KW-0675">Receptor</keyword>
<keyword evidence="10" id="KW-0067">ATP-binding</keyword>
<keyword evidence="15" id="KW-0325">Glycoprotein</keyword>
<proteinExistence type="predicted"/>